<dbReference type="PANTHER" id="PTHR22930">
    <property type="match status" value="1"/>
</dbReference>
<dbReference type="GO" id="GO:0046872">
    <property type="term" value="F:metal ion binding"/>
    <property type="evidence" value="ECO:0007669"/>
    <property type="project" value="UniProtKB-KW"/>
</dbReference>
<dbReference type="GO" id="GO:0004518">
    <property type="term" value="F:nuclease activity"/>
    <property type="evidence" value="ECO:0007669"/>
    <property type="project" value="UniProtKB-KW"/>
</dbReference>
<evidence type="ECO:0000256" key="5">
    <source>
        <dbReference type="ARBA" id="ARBA00022723"/>
    </source>
</evidence>
<evidence type="ECO:0000256" key="4">
    <source>
        <dbReference type="ARBA" id="ARBA00022722"/>
    </source>
</evidence>
<protein>
    <recommendedName>
        <fullName evidence="8">DDE Tnp4 domain-containing protein</fullName>
    </recommendedName>
</protein>
<organism evidence="9 10">
    <name type="scientific">Pieris macdunnoughi</name>
    <dbReference type="NCBI Taxonomy" id="345717"/>
    <lineage>
        <taxon>Eukaryota</taxon>
        <taxon>Metazoa</taxon>
        <taxon>Ecdysozoa</taxon>
        <taxon>Arthropoda</taxon>
        <taxon>Hexapoda</taxon>
        <taxon>Insecta</taxon>
        <taxon>Pterygota</taxon>
        <taxon>Neoptera</taxon>
        <taxon>Endopterygota</taxon>
        <taxon>Lepidoptera</taxon>
        <taxon>Glossata</taxon>
        <taxon>Ditrysia</taxon>
        <taxon>Papilionoidea</taxon>
        <taxon>Pieridae</taxon>
        <taxon>Pierinae</taxon>
        <taxon>Pieris</taxon>
    </lineage>
</organism>
<evidence type="ECO:0000259" key="8">
    <source>
        <dbReference type="Pfam" id="PF13359"/>
    </source>
</evidence>
<comment type="subcellular location">
    <subcellularLocation>
        <location evidence="2">Nucleus</location>
    </subcellularLocation>
</comment>
<comment type="cofactor">
    <cofactor evidence="1">
        <name>a divalent metal cation</name>
        <dbReference type="ChEBI" id="CHEBI:60240"/>
    </cofactor>
</comment>
<proteinExistence type="inferred from homology"/>
<gene>
    <name evidence="9" type="ORF">PMACD_LOCUS14208</name>
</gene>
<dbReference type="Proteomes" id="UP000663880">
    <property type="component" value="Unassembled WGS sequence"/>
</dbReference>
<reference evidence="9" key="1">
    <citation type="submission" date="2021-02" db="EMBL/GenBank/DDBJ databases">
        <authorList>
            <person name="Steward A R."/>
        </authorList>
    </citation>
    <scope>NUCLEOTIDE SEQUENCE</scope>
</reference>
<sequence length="365" mass="42090">MESEDHVLAMTIISTSLLIIHQLMKTRRRPRRWWRTELYKRREGRELLTDMNFQHISGQYKNFTKMTPTDFENLLEMIGPRISRNHTNLRAPISIQDRLAITLRFLGSGDSYTSLQYTFRVSKQSISAIVPEVCAAIMEELKEYIKVPTTAEAWLKISKEFEDRWNFPHCSGALDGKHVTLEAPIKSGTEFYNYKQNFSIVLFALVDADYNFLFVDVGCQGRISDGGVFKDTTLYDMIENHTINLPSPRPLPDRNISIPYFFVGDSAFALSENLMKPYGGTHPKGSSKRTFNYRLSRARRIVENVFGIISSVFRVLRKPMLLQPDNAELVVMAIVLLHNYLKRHSRNVFITPGLVDQEEEGILTR</sequence>
<dbReference type="InterPro" id="IPR045249">
    <property type="entry name" value="HARBI1-like"/>
</dbReference>
<comment type="similarity">
    <text evidence="3">Belongs to the HARBI1 family.</text>
</comment>
<keyword evidence="4" id="KW-0540">Nuclease</keyword>
<evidence type="ECO:0000313" key="9">
    <source>
        <dbReference type="EMBL" id="CAF4935279.1"/>
    </source>
</evidence>
<name>A0A821X2W5_9NEOP</name>
<evidence type="ECO:0000256" key="7">
    <source>
        <dbReference type="ARBA" id="ARBA00023242"/>
    </source>
</evidence>
<evidence type="ECO:0000256" key="1">
    <source>
        <dbReference type="ARBA" id="ARBA00001968"/>
    </source>
</evidence>
<dbReference type="Pfam" id="PF13359">
    <property type="entry name" value="DDE_Tnp_4"/>
    <property type="match status" value="1"/>
</dbReference>
<keyword evidence="7" id="KW-0539">Nucleus</keyword>
<dbReference type="InterPro" id="IPR027806">
    <property type="entry name" value="HARBI1_dom"/>
</dbReference>
<keyword evidence="10" id="KW-1185">Reference proteome</keyword>
<dbReference type="PANTHER" id="PTHR22930:SF269">
    <property type="entry name" value="NUCLEASE HARBI1-LIKE PROTEIN"/>
    <property type="match status" value="1"/>
</dbReference>
<evidence type="ECO:0000256" key="2">
    <source>
        <dbReference type="ARBA" id="ARBA00004123"/>
    </source>
</evidence>
<feature type="domain" description="DDE Tnp4" evidence="8">
    <location>
        <begin position="174"/>
        <end position="339"/>
    </location>
</feature>
<dbReference type="EMBL" id="CAJOBZ010000064">
    <property type="protein sequence ID" value="CAF4935279.1"/>
    <property type="molecule type" value="Genomic_DNA"/>
</dbReference>
<comment type="caution">
    <text evidence="9">The sequence shown here is derived from an EMBL/GenBank/DDBJ whole genome shotgun (WGS) entry which is preliminary data.</text>
</comment>
<keyword evidence="6" id="KW-0378">Hydrolase</keyword>
<keyword evidence="5" id="KW-0479">Metal-binding</keyword>
<dbReference type="GO" id="GO:0005634">
    <property type="term" value="C:nucleus"/>
    <property type="evidence" value="ECO:0007669"/>
    <property type="project" value="UniProtKB-SubCell"/>
</dbReference>
<evidence type="ECO:0000313" key="10">
    <source>
        <dbReference type="Proteomes" id="UP000663880"/>
    </source>
</evidence>
<evidence type="ECO:0000256" key="6">
    <source>
        <dbReference type="ARBA" id="ARBA00022801"/>
    </source>
</evidence>
<dbReference type="GO" id="GO:0016787">
    <property type="term" value="F:hydrolase activity"/>
    <property type="evidence" value="ECO:0007669"/>
    <property type="project" value="UniProtKB-KW"/>
</dbReference>
<dbReference type="AlphaFoldDB" id="A0A821X2W5"/>
<accession>A0A821X2W5</accession>
<evidence type="ECO:0000256" key="3">
    <source>
        <dbReference type="ARBA" id="ARBA00006958"/>
    </source>
</evidence>
<dbReference type="OrthoDB" id="6627079at2759"/>